<feature type="transmembrane region" description="Helical" evidence="5">
    <location>
        <begin position="12"/>
        <end position="39"/>
    </location>
</feature>
<dbReference type="InterPro" id="IPR050382">
    <property type="entry name" value="MFS_Na/Anion_cotransporter"/>
</dbReference>
<evidence type="ECO:0000256" key="4">
    <source>
        <dbReference type="ARBA" id="ARBA00023136"/>
    </source>
</evidence>
<evidence type="ECO:0000256" key="5">
    <source>
        <dbReference type="SAM" id="Phobius"/>
    </source>
</evidence>
<dbReference type="InterPro" id="IPR036259">
    <property type="entry name" value="MFS_trans_sf"/>
</dbReference>
<organism evidence="6">
    <name type="scientific">Culicoides sonorensis</name>
    <name type="common">Biting midge</name>
    <dbReference type="NCBI Taxonomy" id="179676"/>
    <lineage>
        <taxon>Eukaryota</taxon>
        <taxon>Metazoa</taxon>
        <taxon>Ecdysozoa</taxon>
        <taxon>Arthropoda</taxon>
        <taxon>Hexapoda</taxon>
        <taxon>Insecta</taxon>
        <taxon>Pterygota</taxon>
        <taxon>Neoptera</taxon>
        <taxon>Endopterygota</taxon>
        <taxon>Diptera</taxon>
        <taxon>Nematocera</taxon>
        <taxon>Chironomoidea</taxon>
        <taxon>Ceratopogonidae</taxon>
        <taxon>Ceratopogoninae</taxon>
        <taxon>Culicoides</taxon>
        <taxon>Monoculicoides</taxon>
    </lineage>
</organism>
<name>A0A336MWC7_CULSO</name>
<evidence type="ECO:0000256" key="3">
    <source>
        <dbReference type="ARBA" id="ARBA00022989"/>
    </source>
</evidence>
<dbReference type="EMBL" id="UFQT01003182">
    <property type="protein sequence ID" value="SSX34702.1"/>
    <property type="molecule type" value="Genomic_DNA"/>
</dbReference>
<protein>
    <submittedName>
        <fullName evidence="6">CSON008417 protein</fullName>
    </submittedName>
</protein>
<dbReference type="GO" id="GO:0022857">
    <property type="term" value="F:transmembrane transporter activity"/>
    <property type="evidence" value="ECO:0007669"/>
    <property type="project" value="TreeGrafter"/>
</dbReference>
<dbReference type="Gene3D" id="1.20.1250.20">
    <property type="entry name" value="MFS general substrate transporter like domains"/>
    <property type="match status" value="1"/>
</dbReference>
<evidence type="ECO:0000256" key="1">
    <source>
        <dbReference type="ARBA" id="ARBA00004141"/>
    </source>
</evidence>
<dbReference type="SUPFAM" id="SSF103473">
    <property type="entry name" value="MFS general substrate transporter"/>
    <property type="match status" value="1"/>
</dbReference>
<evidence type="ECO:0000256" key="2">
    <source>
        <dbReference type="ARBA" id="ARBA00022692"/>
    </source>
</evidence>
<dbReference type="VEuPathDB" id="VectorBase:CSON008417"/>
<dbReference type="GO" id="GO:0006820">
    <property type="term" value="P:monoatomic anion transport"/>
    <property type="evidence" value="ECO:0007669"/>
    <property type="project" value="TreeGrafter"/>
</dbReference>
<comment type="subcellular location">
    <subcellularLocation>
        <location evidence="1">Membrane</location>
        <topology evidence="1">Multi-pass membrane protein</topology>
    </subcellularLocation>
</comment>
<feature type="transmembrane region" description="Helical" evidence="5">
    <location>
        <begin position="59"/>
        <end position="79"/>
    </location>
</feature>
<evidence type="ECO:0000313" key="6">
    <source>
        <dbReference type="EMBL" id="SSX34702.1"/>
    </source>
</evidence>
<reference evidence="6" key="1">
    <citation type="submission" date="2018-07" db="EMBL/GenBank/DDBJ databases">
        <authorList>
            <person name="Quirk P.G."/>
            <person name="Krulwich T.A."/>
        </authorList>
    </citation>
    <scope>NUCLEOTIDE SEQUENCE</scope>
</reference>
<keyword evidence="4 5" id="KW-0472">Membrane</keyword>
<accession>A0A336MWC7</accession>
<dbReference type="AlphaFoldDB" id="A0A336MWC7"/>
<proteinExistence type="predicted"/>
<keyword evidence="2 5" id="KW-0812">Transmembrane</keyword>
<dbReference type="PANTHER" id="PTHR11662">
    <property type="entry name" value="SOLUTE CARRIER FAMILY 17"/>
    <property type="match status" value="1"/>
</dbReference>
<feature type="transmembrane region" description="Helical" evidence="5">
    <location>
        <begin position="91"/>
        <end position="112"/>
    </location>
</feature>
<dbReference type="PANTHER" id="PTHR11662:SF455">
    <property type="entry name" value="GH23975P"/>
    <property type="match status" value="1"/>
</dbReference>
<gene>
    <name evidence="6" type="primary">CSON008417</name>
</gene>
<sequence length="141" mass="16256">MFWRQRRYIVALMLFLGFFNVYSLRVNVSIAIVPMIYGVKSKSHGLTKHFDWNSKEQGLALSSFFYGYICTQFIGGVCANKIGGRRSQQQWNFVFIIAAAIYLIGCVIYWFFASGELQPWAKPTKNNEIQLKGVQIKESYS</sequence>
<dbReference type="GO" id="GO:0016020">
    <property type="term" value="C:membrane"/>
    <property type="evidence" value="ECO:0007669"/>
    <property type="project" value="UniProtKB-SubCell"/>
</dbReference>
<keyword evidence="3 5" id="KW-1133">Transmembrane helix</keyword>